<protein>
    <submittedName>
        <fullName evidence="1">Uncharacterized protein</fullName>
    </submittedName>
</protein>
<gene>
    <name evidence="1" type="ORF">Tci_032862</name>
</gene>
<dbReference type="EMBL" id="BKCJ010004411">
    <property type="protein sequence ID" value="GEU60884.1"/>
    <property type="molecule type" value="Genomic_DNA"/>
</dbReference>
<organism evidence="1">
    <name type="scientific">Tanacetum cinerariifolium</name>
    <name type="common">Dalmatian daisy</name>
    <name type="synonym">Chrysanthemum cinerariifolium</name>
    <dbReference type="NCBI Taxonomy" id="118510"/>
    <lineage>
        <taxon>Eukaryota</taxon>
        <taxon>Viridiplantae</taxon>
        <taxon>Streptophyta</taxon>
        <taxon>Embryophyta</taxon>
        <taxon>Tracheophyta</taxon>
        <taxon>Spermatophyta</taxon>
        <taxon>Magnoliopsida</taxon>
        <taxon>eudicotyledons</taxon>
        <taxon>Gunneridae</taxon>
        <taxon>Pentapetalae</taxon>
        <taxon>asterids</taxon>
        <taxon>campanulids</taxon>
        <taxon>Asterales</taxon>
        <taxon>Asteraceae</taxon>
        <taxon>Asteroideae</taxon>
        <taxon>Anthemideae</taxon>
        <taxon>Anthemidinae</taxon>
        <taxon>Tanacetum</taxon>
    </lineage>
</organism>
<dbReference type="AlphaFoldDB" id="A0A6L2LKT0"/>
<proteinExistence type="predicted"/>
<reference evidence="1" key="1">
    <citation type="journal article" date="2019" name="Sci. Rep.">
        <title>Draft genome of Tanacetum cinerariifolium, the natural source of mosquito coil.</title>
        <authorList>
            <person name="Yamashiro T."/>
            <person name="Shiraishi A."/>
            <person name="Satake H."/>
            <person name="Nakayama K."/>
        </authorList>
    </citation>
    <scope>NUCLEOTIDE SEQUENCE</scope>
</reference>
<name>A0A6L2LKT0_TANCI</name>
<evidence type="ECO:0000313" key="1">
    <source>
        <dbReference type="EMBL" id="GEU60884.1"/>
    </source>
</evidence>
<comment type="caution">
    <text evidence="1">The sequence shown here is derived from an EMBL/GenBank/DDBJ whole genome shotgun (WGS) entry which is preliminary data.</text>
</comment>
<sequence length="199" mass="22102">MKVVDSMENDCFQLVRNRKKKDMLRNEISVGVIGERLSFRVKVAMENVEALENVIEDEPHFFMEIVDNDIQVVVAKVEEEVPWQEEAGWLAKLSIVSNEGLGGGRFVVRGGGREVIGSGVDLGVKSSSGEILDETMGERGGDMMRLSGGPVEFDGKRLSLKFKIWVVMLMYYSTGSAGSMCSMEPSFSNEGNWLLQNCH</sequence>
<accession>A0A6L2LKT0</accession>